<feature type="region of interest" description="Disordered" evidence="1">
    <location>
        <begin position="23"/>
        <end position="147"/>
    </location>
</feature>
<evidence type="ECO:0000313" key="4">
    <source>
        <dbReference type="Proteomes" id="UP000799118"/>
    </source>
</evidence>
<evidence type="ECO:0000256" key="1">
    <source>
        <dbReference type="SAM" id="MobiDB-lite"/>
    </source>
</evidence>
<organism evidence="3 4">
    <name type="scientific">Gymnopus androsaceus JB14</name>
    <dbReference type="NCBI Taxonomy" id="1447944"/>
    <lineage>
        <taxon>Eukaryota</taxon>
        <taxon>Fungi</taxon>
        <taxon>Dikarya</taxon>
        <taxon>Basidiomycota</taxon>
        <taxon>Agaricomycotina</taxon>
        <taxon>Agaricomycetes</taxon>
        <taxon>Agaricomycetidae</taxon>
        <taxon>Agaricales</taxon>
        <taxon>Marasmiineae</taxon>
        <taxon>Omphalotaceae</taxon>
        <taxon>Gymnopus</taxon>
    </lineage>
</organism>
<sequence>MFSAGPFTGANENGVEFQFGSVRSRSLENSNSQDFSGTLKTRSSGRVSFLDQAGEEAMDQKKVAQNDALLRDLPPRPSAPEPGAVPSIPSKPASREGSVSPPASLDIFNPFDDPVEEVEVELSDSDTTSDTGEFSSRRSSSLSSTSTVHSEAGSFVSALSHKWEDSFDDYDEFDDQYNSYRSFSASTLPRTVNFGSNTHSPSSSIDRTEAFPRNDYEFEAPFFDESVARTIGSKIGLGLPSSTLVTLGADSVRIRDTVVGDNAAISEDRPTSQIILTGPTSERIPTRMPSWDFGDMNEEKNDVSAVSIWDRMNGWMRAQTEPQQIVNFAIGGSALSVLCFSLYSYLRRP</sequence>
<dbReference type="AlphaFoldDB" id="A0A6A4I3S0"/>
<dbReference type="OrthoDB" id="10654362at2759"/>
<feature type="compositionally biased region" description="Low complexity" evidence="1">
    <location>
        <begin position="137"/>
        <end position="147"/>
    </location>
</feature>
<reference evidence="3" key="1">
    <citation type="journal article" date="2019" name="Environ. Microbiol.">
        <title>Fungal ecological strategies reflected in gene transcription - a case study of two litter decomposers.</title>
        <authorList>
            <person name="Barbi F."/>
            <person name="Kohler A."/>
            <person name="Barry K."/>
            <person name="Baskaran P."/>
            <person name="Daum C."/>
            <person name="Fauchery L."/>
            <person name="Ihrmark K."/>
            <person name="Kuo A."/>
            <person name="LaButti K."/>
            <person name="Lipzen A."/>
            <person name="Morin E."/>
            <person name="Grigoriev I.V."/>
            <person name="Henrissat B."/>
            <person name="Lindahl B."/>
            <person name="Martin F."/>
        </authorList>
    </citation>
    <scope>NUCLEOTIDE SEQUENCE</scope>
    <source>
        <strain evidence="3">JB14</strain>
    </source>
</reference>
<keyword evidence="2" id="KW-1133">Transmembrane helix</keyword>
<name>A0A6A4I3S0_9AGAR</name>
<keyword evidence="4" id="KW-1185">Reference proteome</keyword>
<protein>
    <submittedName>
        <fullName evidence="3">Uncharacterized protein</fullName>
    </submittedName>
</protein>
<proteinExistence type="predicted"/>
<feature type="compositionally biased region" description="Basic and acidic residues" evidence="1">
    <location>
        <begin position="58"/>
        <end position="74"/>
    </location>
</feature>
<accession>A0A6A4I3S0</accession>
<dbReference type="Proteomes" id="UP000799118">
    <property type="component" value="Unassembled WGS sequence"/>
</dbReference>
<feature type="compositionally biased region" description="Polar residues" evidence="1">
    <location>
        <begin position="125"/>
        <end position="134"/>
    </location>
</feature>
<feature type="compositionally biased region" description="Acidic residues" evidence="1">
    <location>
        <begin position="113"/>
        <end position="124"/>
    </location>
</feature>
<keyword evidence="2" id="KW-0472">Membrane</keyword>
<gene>
    <name evidence="3" type="ORF">BT96DRAFT_972727</name>
</gene>
<evidence type="ECO:0000313" key="3">
    <source>
        <dbReference type="EMBL" id="KAE9405166.1"/>
    </source>
</evidence>
<keyword evidence="2" id="KW-0812">Transmembrane</keyword>
<dbReference type="EMBL" id="ML769411">
    <property type="protein sequence ID" value="KAE9405166.1"/>
    <property type="molecule type" value="Genomic_DNA"/>
</dbReference>
<feature type="transmembrane region" description="Helical" evidence="2">
    <location>
        <begin position="325"/>
        <end position="346"/>
    </location>
</feature>
<evidence type="ECO:0000256" key="2">
    <source>
        <dbReference type="SAM" id="Phobius"/>
    </source>
</evidence>
<feature type="compositionally biased region" description="Polar residues" evidence="1">
    <location>
        <begin position="23"/>
        <end position="46"/>
    </location>
</feature>